<evidence type="ECO:0000313" key="4">
    <source>
        <dbReference type="EMBL" id="OHT02661.1"/>
    </source>
</evidence>
<sequence length="1085" mass="125055">MIMDHLMDDDISEVVNDYVSTKPFRTLSTLLVNYNVNDPEFEIDDSEYDELRDAYKNAQNAFFNQDLGSNPVLSNLLETIFHTSSLLQRHDDKLIYQLKKQPANNQNNTRRVTIQPTNQRNPDKFDFKKKSLKEELSRANVQIDKLRDQLDLAKEDGANEVLQTLADHYQLGLTDLNSLMKSIDELIERPSNGIVKEIIQALDLPPATTRSNIVQELQSKINHDINDNMVEHSEIPPREVDRGLNSLDNINPIEDNGPSKQELFITIDNLKNDIIELHETIQNQREILQIFSDIPMKSEEIENILNSNDTLYNKVKNIVALLTIQIFASEDAVISNAKLIPLISGLFRFISSIGSSKTSYAAIYSDTPFEDMRGLLVNQAEKIQMFLSENAMGIVEDHCLFEELIKKDNTPELLNDVRAYIADYKQPSSVESQQLFIILMEAIAAADVLRKYSNEAHQAFVRQASDVRQLKTYIRQLEKTIEDQKYLIQQQQQQMNDDITNPNKKKQNNQYNDQNNQNKDQHNDVFGDNIMANSLTEVHENEQIIDLQNQLDDAKQKNAELKKSNEKLIKQAHSDFVRVQQQVNKKKNTMTKKLSTKNKEIKKNTQALKEANQALESEKKDKIQFAKDCTELRQKKKKNEKDSKALVAEITEQVLETRREHENIVQNMKREVAEYQETKQREFETAKVSFEDLLNKAQTEIDSEKEKCKLLMRRIGQLENEVKERDEICDHLKKSEEEALDQAAKLSELYQTIHKDFTGLEGEKEIMETRLQNAEKNAQMVQGALKNHRELIETLESLRNNYDKDKNDSMREMQHLLGRIAHIFPSYTDLSVSLTPGSVLELLGRVQEKVDSIPRLERKLDKRNSILQEVKDSLKCSKDIQIPGEIKSIVQRSEQINTENSIRTTEIKALQESRVTYLQVQDWLIRMYVLCTGGVCQDVTTLQMQHTIEDVIMTSFENLVLSRKNAILRAEKKLLVSKIIEKSADLQNHNSSRNNSLNTSLSPSSSPSKRKSKRPKISMRHLLIVAMLVIKTKKLAGHFDSVYTFETLDKNPTTTGMTETDDYRFISQASNIPENPMSNFVYEYE</sequence>
<dbReference type="PANTHER" id="PTHR23160">
    <property type="entry name" value="SYNAPTONEMAL COMPLEX PROTEIN-RELATED"/>
    <property type="match status" value="1"/>
</dbReference>
<feature type="region of interest" description="Disordered" evidence="3">
    <location>
        <begin position="987"/>
        <end position="1015"/>
    </location>
</feature>
<name>A0A1J4JZH7_9EUKA</name>
<dbReference type="EMBL" id="MLAK01000859">
    <property type="protein sequence ID" value="OHT02661.1"/>
    <property type="molecule type" value="Genomic_DNA"/>
</dbReference>
<accession>A0A1J4JZH7</accession>
<comment type="caution">
    <text evidence="4">The sequence shown here is derived from an EMBL/GenBank/DDBJ whole genome shotgun (WGS) entry which is preliminary data.</text>
</comment>
<feature type="compositionally biased region" description="Low complexity" evidence="3">
    <location>
        <begin position="508"/>
        <end position="518"/>
    </location>
</feature>
<feature type="coiled-coil region" evidence="2">
    <location>
        <begin position="129"/>
        <end position="156"/>
    </location>
</feature>
<evidence type="ECO:0000256" key="3">
    <source>
        <dbReference type="SAM" id="MobiDB-lite"/>
    </source>
</evidence>
<organism evidence="4 5">
    <name type="scientific">Tritrichomonas foetus</name>
    <dbReference type="NCBI Taxonomy" id="1144522"/>
    <lineage>
        <taxon>Eukaryota</taxon>
        <taxon>Metamonada</taxon>
        <taxon>Parabasalia</taxon>
        <taxon>Tritrichomonadida</taxon>
        <taxon>Tritrichomonadidae</taxon>
        <taxon>Tritrichomonas</taxon>
    </lineage>
</organism>
<dbReference type="RefSeq" id="XP_068355797.1">
    <property type="nucleotide sequence ID" value="XM_068507212.1"/>
</dbReference>
<evidence type="ECO:0000256" key="1">
    <source>
        <dbReference type="ARBA" id="ARBA00023054"/>
    </source>
</evidence>
<gene>
    <name evidence="4" type="ORF">TRFO_30201</name>
</gene>
<keyword evidence="1 2" id="KW-0175">Coiled coil</keyword>
<dbReference type="VEuPathDB" id="TrichDB:TRFO_30201"/>
<evidence type="ECO:0000256" key="2">
    <source>
        <dbReference type="SAM" id="Coils"/>
    </source>
</evidence>
<evidence type="ECO:0000313" key="5">
    <source>
        <dbReference type="Proteomes" id="UP000179807"/>
    </source>
</evidence>
<dbReference type="PANTHER" id="PTHR23160:SF19">
    <property type="entry name" value="MYOSIN HEAVY CHAIN-RELATED PROTEIN"/>
    <property type="match status" value="1"/>
</dbReference>
<dbReference type="Proteomes" id="UP000179807">
    <property type="component" value="Unassembled WGS sequence"/>
</dbReference>
<reference evidence="4" key="1">
    <citation type="submission" date="2016-10" db="EMBL/GenBank/DDBJ databases">
        <authorList>
            <person name="Benchimol M."/>
            <person name="Almeida L.G."/>
            <person name="Vasconcelos A.T."/>
            <person name="Perreira-Neves A."/>
            <person name="Rosa I.A."/>
            <person name="Tasca T."/>
            <person name="Bogo M.R."/>
            <person name="de Souza W."/>
        </authorList>
    </citation>
    <scope>NUCLEOTIDE SEQUENCE [LARGE SCALE GENOMIC DNA]</scope>
    <source>
        <strain evidence="4">K</strain>
    </source>
</reference>
<feature type="region of interest" description="Disordered" evidence="3">
    <location>
        <begin position="492"/>
        <end position="524"/>
    </location>
</feature>
<feature type="compositionally biased region" description="Low complexity" evidence="3">
    <location>
        <begin position="990"/>
        <end position="1007"/>
    </location>
</feature>
<protein>
    <submittedName>
        <fullName evidence="4">Uncharacterized protein</fullName>
    </submittedName>
</protein>
<dbReference type="AlphaFoldDB" id="A0A1J4JZH7"/>
<keyword evidence="5" id="KW-1185">Reference proteome</keyword>
<dbReference type="GeneID" id="94841916"/>
<proteinExistence type="predicted"/>